<evidence type="ECO:0000256" key="2">
    <source>
        <dbReference type="ARBA" id="ARBA00022729"/>
    </source>
</evidence>
<feature type="transmembrane region" description="Helical" evidence="6">
    <location>
        <begin position="298"/>
        <end position="324"/>
    </location>
</feature>
<proteinExistence type="predicted"/>
<dbReference type="InterPro" id="IPR052235">
    <property type="entry name" value="Nephronectin_domain"/>
</dbReference>
<protein>
    <submittedName>
        <fullName evidence="8">Fibrillin-3</fullName>
    </submittedName>
</protein>
<feature type="domain" description="EGF-like" evidence="7">
    <location>
        <begin position="35"/>
        <end position="73"/>
    </location>
</feature>
<keyword evidence="6" id="KW-1133">Transmembrane helix</keyword>
<dbReference type="PROSITE" id="PS01187">
    <property type="entry name" value="EGF_CA"/>
    <property type="match status" value="2"/>
</dbReference>
<keyword evidence="2" id="KW-0732">Signal</keyword>
<dbReference type="PANTHER" id="PTHR24050:SF28">
    <property type="entry name" value="UROMODULIN-LIKE"/>
    <property type="match status" value="1"/>
</dbReference>
<dbReference type="AlphaFoldDB" id="A0AA35T6L8"/>
<dbReference type="SUPFAM" id="SSF57184">
    <property type="entry name" value="Growth factor receptor domain"/>
    <property type="match status" value="1"/>
</dbReference>
<keyword evidence="9" id="KW-1185">Reference proteome</keyword>
<keyword evidence="6" id="KW-0472">Membrane</keyword>
<dbReference type="FunFam" id="2.10.25.10:FF:000038">
    <property type="entry name" value="Fibrillin 2"/>
    <property type="match status" value="5"/>
</dbReference>
<keyword evidence="1 5" id="KW-0245">EGF-like domain</keyword>
<dbReference type="PROSITE" id="PS00010">
    <property type="entry name" value="ASX_HYDROXYL"/>
    <property type="match status" value="5"/>
</dbReference>
<evidence type="ECO:0000256" key="5">
    <source>
        <dbReference type="PROSITE-ProRule" id="PRU00076"/>
    </source>
</evidence>
<feature type="domain" description="EGF-like" evidence="7">
    <location>
        <begin position="158"/>
        <end position="198"/>
    </location>
</feature>
<keyword evidence="6" id="KW-0812">Transmembrane</keyword>
<organism evidence="8 9">
    <name type="scientific">Geodia barretti</name>
    <name type="common">Barrett's horny sponge</name>
    <dbReference type="NCBI Taxonomy" id="519541"/>
    <lineage>
        <taxon>Eukaryota</taxon>
        <taxon>Metazoa</taxon>
        <taxon>Porifera</taxon>
        <taxon>Demospongiae</taxon>
        <taxon>Heteroscleromorpha</taxon>
        <taxon>Tetractinellida</taxon>
        <taxon>Astrophorina</taxon>
        <taxon>Geodiidae</taxon>
        <taxon>Geodia</taxon>
    </lineage>
</organism>
<feature type="domain" description="EGF-like" evidence="7">
    <location>
        <begin position="76"/>
        <end position="116"/>
    </location>
</feature>
<evidence type="ECO:0000256" key="1">
    <source>
        <dbReference type="ARBA" id="ARBA00022536"/>
    </source>
</evidence>
<evidence type="ECO:0000256" key="6">
    <source>
        <dbReference type="SAM" id="Phobius"/>
    </source>
</evidence>
<dbReference type="EMBL" id="CASHTH010003206">
    <property type="protein sequence ID" value="CAI8041746.1"/>
    <property type="molecule type" value="Genomic_DNA"/>
</dbReference>
<evidence type="ECO:0000259" key="7">
    <source>
        <dbReference type="PROSITE" id="PS50026"/>
    </source>
</evidence>
<feature type="domain" description="EGF-like" evidence="7">
    <location>
        <begin position="117"/>
        <end position="157"/>
    </location>
</feature>
<comment type="caution">
    <text evidence="5">Lacks conserved residue(s) required for the propagation of feature annotation.</text>
</comment>
<dbReference type="CDD" id="cd00054">
    <property type="entry name" value="EGF_CA"/>
    <property type="match status" value="6"/>
</dbReference>
<dbReference type="Proteomes" id="UP001174909">
    <property type="component" value="Unassembled WGS sequence"/>
</dbReference>
<keyword evidence="4" id="KW-1015">Disulfide bond</keyword>
<dbReference type="InterPro" id="IPR049883">
    <property type="entry name" value="NOTCH1_EGF-like"/>
</dbReference>
<dbReference type="PROSITE" id="PS50026">
    <property type="entry name" value="EGF_3"/>
    <property type="match status" value="6"/>
</dbReference>
<dbReference type="InterPro" id="IPR001881">
    <property type="entry name" value="EGF-like_Ca-bd_dom"/>
</dbReference>
<reference evidence="8" key="1">
    <citation type="submission" date="2023-03" db="EMBL/GenBank/DDBJ databases">
        <authorList>
            <person name="Steffen K."/>
            <person name="Cardenas P."/>
        </authorList>
    </citation>
    <scope>NUCLEOTIDE SEQUENCE</scope>
</reference>
<dbReference type="PANTHER" id="PTHR24050">
    <property type="entry name" value="PA14 DOMAIN-CONTAINING PROTEIN"/>
    <property type="match status" value="1"/>
</dbReference>
<dbReference type="InterPro" id="IPR024731">
    <property type="entry name" value="NELL2-like_EGF"/>
</dbReference>
<evidence type="ECO:0000256" key="3">
    <source>
        <dbReference type="ARBA" id="ARBA00022737"/>
    </source>
</evidence>
<dbReference type="InterPro" id="IPR000742">
    <property type="entry name" value="EGF"/>
</dbReference>
<evidence type="ECO:0000256" key="4">
    <source>
        <dbReference type="ARBA" id="ARBA00023157"/>
    </source>
</evidence>
<evidence type="ECO:0000313" key="9">
    <source>
        <dbReference type="Proteomes" id="UP001174909"/>
    </source>
</evidence>
<sequence>MDRWRQLHRSRYGNISYYSNSNRQRAQLHLYVDINIDECATDMDNCAEHATCTDIEGSYSCNCDIGYTGDGTECIDVNECELQVDSCDENANCTNIDGGHNCSCLPGYSGNGTYCYDIDECTTDMDNCAQKATCTNTDGSFSCMCSDGYTGYGVVCYDIDECENNSDSCDVNADCNNTNGSFSCSCKRGYSGNGATCTDMDECLGEVSNDCSAAADCLNTAGSYSCHCKPGYGTNCSDVDECSGRSHDCSKNAECLNIEGGYNCQCSTGYTGNGKVCEALPDVRGPEEQKTGENGSNLGLISGVTVAGFLVVATLLIIGFLCALKIRKHSKSMKVPLSINVAFGKPNHNLPALSESTKQTRLTLLQRQIQKKTCTKVSV</sequence>
<dbReference type="Gene3D" id="2.10.25.10">
    <property type="entry name" value="Laminin"/>
    <property type="match status" value="6"/>
</dbReference>
<dbReference type="Pfam" id="PF12947">
    <property type="entry name" value="EGF_3"/>
    <property type="match status" value="3"/>
</dbReference>
<feature type="domain" description="EGF-like" evidence="7">
    <location>
        <begin position="199"/>
        <end position="237"/>
    </location>
</feature>
<evidence type="ECO:0000313" key="8">
    <source>
        <dbReference type="EMBL" id="CAI8041746.1"/>
    </source>
</evidence>
<gene>
    <name evidence="8" type="ORF">GBAR_LOCUS23165</name>
</gene>
<dbReference type="GO" id="GO:0005509">
    <property type="term" value="F:calcium ion binding"/>
    <property type="evidence" value="ECO:0007669"/>
    <property type="project" value="InterPro"/>
</dbReference>
<keyword evidence="3" id="KW-0677">Repeat</keyword>
<dbReference type="InterPro" id="IPR009030">
    <property type="entry name" value="Growth_fac_rcpt_cys_sf"/>
</dbReference>
<dbReference type="PROSITE" id="PS01186">
    <property type="entry name" value="EGF_2"/>
    <property type="match status" value="4"/>
</dbReference>
<dbReference type="InterPro" id="IPR018097">
    <property type="entry name" value="EGF_Ca-bd_CS"/>
</dbReference>
<dbReference type="Pfam" id="PF07645">
    <property type="entry name" value="EGF_CA"/>
    <property type="match status" value="3"/>
</dbReference>
<feature type="domain" description="EGF-like" evidence="7">
    <location>
        <begin position="238"/>
        <end position="278"/>
    </location>
</feature>
<dbReference type="FunFam" id="2.10.25.10:FF:000653">
    <property type="entry name" value="Putative Fibrillin-1"/>
    <property type="match status" value="1"/>
</dbReference>
<dbReference type="InterPro" id="IPR000152">
    <property type="entry name" value="EGF-type_Asp/Asn_hydroxyl_site"/>
</dbReference>
<dbReference type="SMART" id="SM00179">
    <property type="entry name" value="EGF_CA"/>
    <property type="match status" value="6"/>
</dbReference>
<name>A0AA35T6L8_GEOBA</name>
<comment type="caution">
    <text evidence="8">The sequence shown here is derived from an EMBL/GenBank/DDBJ whole genome shotgun (WGS) entry which is preliminary data.</text>
</comment>
<dbReference type="SUPFAM" id="SSF57196">
    <property type="entry name" value="EGF/Laminin"/>
    <property type="match status" value="3"/>
</dbReference>
<accession>A0AA35T6L8</accession>
<dbReference type="SMART" id="SM00181">
    <property type="entry name" value="EGF"/>
    <property type="match status" value="6"/>
</dbReference>